<dbReference type="Gramene" id="TraesSTA4A03G02105610.1">
    <property type="protein sequence ID" value="TraesSTA4A03G02105610.1.CDS1"/>
    <property type="gene ID" value="TraesSTA4A03G02105610"/>
</dbReference>
<dbReference type="PANTHER" id="PTHR44586:SF11">
    <property type="entry name" value="F-BOX DOMAIN-CONTAINING PROTEIN"/>
    <property type="match status" value="1"/>
</dbReference>
<dbReference type="GeneID" id="123086492"/>
<organism evidence="2">
    <name type="scientific">Triticum aestivum</name>
    <name type="common">Wheat</name>
    <dbReference type="NCBI Taxonomy" id="4565"/>
    <lineage>
        <taxon>Eukaryota</taxon>
        <taxon>Viridiplantae</taxon>
        <taxon>Streptophyta</taxon>
        <taxon>Embryophyta</taxon>
        <taxon>Tracheophyta</taxon>
        <taxon>Spermatophyta</taxon>
        <taxon>Magnoliopsida</taxon>
        <taxon>Liliopsida</taxon>
        <taxon>Poales</taxon>
        <taxon>Poaceae</taxon>
        <taxon>BOP clade</taxon>
        <taxon>Pooideae</taxon>
        <taxon>Triticodae</taxon>
        <taxon>Triticeae</taxon>
        <taxon>Triticinae</taxon>
        <taxon>Triticum</taxon>
    </lineage>
</organism>
<dbReference type="OrthoDB" id="589230at2759"/>
<dbReference type="Gramene" id="TraesNOR4A03G02130980.1">
    <property type="protein sequence ID" value="TraesNOR4A03G02130980.1.CDS1"/>
    <property type="gene ID" value="TraesNOR4A03G02130980"/>
</dbReference>
<dbReference type="InterPro" id="IPR005174">
    <property type="entry name" value="KIB1-4_b-propeller"/>
</dbReference>
<reference evidence="2" key="2">
    <citation type="submission" date="2018-10" db="UniProtKB">
        <authorList>
            <consortium name="EnsemblPlants"/>
        </authorList>
    </citation>
    <scope>IDENTIFICATION</scope>
</reference>
<dbReference type="Gramene" id="TraesSYM4A03G02136430.1">
    <property type="protein sequence ID" value="TraesSYM4A03G02136430.1.CDS1"/>
    <property type="gene ID" value="TraesSYM4A03G02136430"/>
</dbReference>
<dbReference type="Gramene" id="TraesCS4A03G0526400.1">
    <property type="protein sequence ID" value="TraesCS4A03G0526400.1.CDS1"/>
    <property type="gene ID" value="TraesCS4A03G0526400"/>
</dbReference>
<proteinExistence type="predicted"/>
<gene>
    <name evidence="2" type="primary">LOC123086492</name>
</gene>
<keyword evidence="3" id="KW-1185">Reference proteome</keyword>
<dbReference type="Gramene" id="TraesMAC4A03G02108470.1">
    <property type="protein sequence ID" value="TraesMAC4A03G02108470.1.CDS1"/>
    <property type="gene ID" value="TraesMAC4A03G02108470"/>
</dbReference>
<dbReference type="InterPro" id="IPR036047">
    <property type="entry name" value="F-box-like_dom_sf"/>
</dbReference>
<evidence type="ECO:0000313" key="2">
    <source>
        <dbReference type="EnsemblPlants" id="TraesCS4A02G197200.1.cds1"/>
    </source>
</evidence>
<dbReference type="Gramene" id="TraesJAG4A03G02110250.1">
    <property type="protein sequence ID" value="TraesJAG4A03G02110250.1.CDS1"/>
    <property type="gene ID" value="TraesJAG4A03G02110250"/>
</dbReference>
<dbReference type="Gramene" id="TraesCS4A02G197200.1">
    <property type="protein sequence ID" value="TraesCS4A02G197200.1.cds1"/>
    <property type="gene ID" value="TraesCS4A02G197200"/>
</dbReference>
<dbReference type="AlphaFoldDB" id="A0A3B6HVY2"/>
<sequence>MEVCSVARITSFAHFGLKILPKLLALSPGSLGKFRKVSPAMETETVLRKLPELLQDVLIKVSPPMETETVVRNLPELLQDVLMDIFSLLEIPDLMRAASVSSSWRSAYTSLCSQLKLYKRPQTPCLLYTSESAGENVACLYSLAEKRVYNLTLPDPPIRSRYLLGSSHGWLVTADDKSELHLINPVTGQQIALPSVVTIGYVQPIFDNAGTIIMYKLRQQLYDPDLDPEMVGPKMFPHAPDKLRDHVYIRVFIFPDPSTGSYIVVLIHGPGCQLSFARVGDCKWTLLTLDWDYDQCIYMDGLLYASIRAGRMDAFDLTGPTVTRNIIADEIAIHSSEYRGEFYLLQAPWGDLLQVCRKAELIDAGYEELIVKTNKILLHKVDMEAQELVEINSLHHNVLFLGRNQSICLSAEEYPQLKANCVYFADDEQHNWKYKTNPRDIGVLNLEDDSREEIVSPLWSSWPSPIWITPSLTVMNLSLYK</sequence>
<feature type="domain" description="F-box" evidence="1">
    <location>
        <begin position="77"/>
        <end position="117"/>
    </location>
</feature>
<dbReference type="SUPFAM" id="SSF81383">
    <property type="entry name" value="F-box domain"/>
    <property type="match status" value="1"/>
</dbReference>
<dbReference type="Gramene" id="TraesPARA_EIv1.0_1256890.1">
    <property type="protein sequence ID" value="TraesPARA_EIv1.0_1256890.1.CDS1"/>
    <property type="gene ID" value="TraesPARA_EIv1.0_1256890"/>
</dbReference>
<dbReference type="Gramene" id="TraesLAC4A03G02062900.1">
    <property type="protein sequence ID" value="TraesLAC4A03G02062900.1.CDS1"/>
    <property type="gene ID" value="TraesLAC4A03G02062900"/>
</dbReference>
<dbReference type="EnsemblPlants" id="TraesCS4A02G197200.1">
    <property type="protein sequence ID" value="TraesCS4A02G197200.1.cds1"/>
    <property type="gene ID" value="TraesCS4A02G197200"/>
</dbReference>
<dbReference type="Gramene" id="TraesARI4A03G02146490.1">
    <property type="protein sequence ID" value="TraesARI4A03G02146490.1.CDS1"/>
    <property type="gene ID" value="TraesARI4A03G02146490"/>
</dbReference>
<evidence type="ECO:0000313" key="3">
    <source>
        <dbReference type="Proteomes" id="UP000019116"/>
    </source>
</evidence>
<evidence type="ECO:0000259" key="1">
    <source>
        <dbReference type="SMART" id="SM00256"/>
    </source>
</evidence>
<dbReference type="SMART" id="SM00256">
    <property type="entry name" value="FBOX"/>
    <property type="match status" value="1"/>
</dbReference>
<dbReference type="Gramene" id="TraesJUL4A03G02128290.1">
    <property type="protein sequence ID" value="TraesJUL4A03G02128290.1.CDS1"/>
    <property type="gene ID" value="TraesJUL4A03G02128290"/>
</dbReference>
<accession>A0A3B6HVY2</accession>
<protein>
    <recommendedName>
        <fullName evidence="1">F-box domain-containing protein</fullName>
    </recommendedName>
</protein>
<dbReference type="Proteomes" id="UP000019116">
    <property type="component" value="Chromosome 4A"/>
</dbReference>
<dbReference type="Pfam" id="PF12937">
    <property type="entry name" value="F-box-like"/>
    <property type="match status" value="1"/>
</dbReference>
<dbReference type="Gramene" id="TraesLDM4A03G02107820.1">
    <property type="protein sequence ID" value="TraesLDM4A03G02107820.1.CDS1"/>
    <property type="gene ID" value="TraesLDM4A03G02107820"/>
</dbReference>
<dbReference type="RefSeq" id="XP_044364194.1">
    <property type="nucleotide sequence ID" value="XM_044508259.1"/>
</dbReference>
<dbReference type="InterPro" id="IPR001810">
    <property type="entry name" value="F-box_dom"/>
</dbReference>
<dbReference type="OMA" id="GTIIMYK"/>
<dbReference type="KEGG" id="taes:123086492"/>
<name>A0A3B6HVY2_WHEAT</name>
<dbReference type="Pfam" id="PF03478">
    <property type="entry name" value="Beta-prop_KIB1-4"/>
    <property type="match status" value="1"/>
</dbReference>
<reference evidence="2" key="1">
    <citation type="submission" date="2018-08" db="EMBL/GenBank/DDBJ databases">
        <authorList>
            <person name="Rossello M."/>
        </authorList>
    </citation>
    <scope>NUCLEOTIDE SEQUENCE [LARGE SCALE GENOMIC DNA]</scope>
    <source>
        <strain evidence="2">cv. Chinese Spring</strain>
    </source>
</reference>
<dbReference type="CDD" id="cd09917">
    <property type="entry name" value="F-box_SF"/>
    <property type="match status" value="1"/>
</dbReference>
<dbReference type="PANTHER" id="PTHR44586">
    <property type="entry name" value="F-BOX DOMAIN CONTAINING PROTEIN, EXPRESSED"/>
    <property type="match status" value="1"/>
</dbReference>
<dbReference type="Gene3D" id="1.20.1280.50">
    <property type="match status" value="1"/>
</dbReference>